<gene>
    <name evidence="1" type="ORF">Amon02_001321600</name>
</gene>
<evidence type="ECO:0000313" key="1">
    <source>
        <dbReference type="EMBL" id="GMF08297.1"/>
    </source>
</evidence>
<dbReference type="Proteomes" id="UP001165064">
    <property type="component" value="Unassembled WGS sequence"/>
</dbReference>
<name>A0ACB5UCB1_AMBMO</name>
<proteinExistence type="predicted"/>
<dbReference type="EMBL" id="BSXS01016857">
    <property type="protein sequence ID" value="GMF08297.1"/>
    <property type="molecule type" value="Genomic_DNA"/>
</dbReference>
<reference evidence="1" key="1">
    <citation type="submission" date="2023-04" db="EMBL/GenBank/DDBJ databases">
        <title>Ambrosiozyma monospora NBRC 10751.</title>
        <authorList>
            <person name="Ichikawa N."/>
            <person name="Sato H."/>
            <person name="Tonouchi N."/>
        </authorList>
    </citation>
    <scope>NUCLEOTIDE SEQUENCE</scope>
    <source>
        <strain evidence="1">NBRC 10751</strain>
    </source>
</reference>
<organism evidence="1 2">
    <name type="scientific">Ambrosiozyma monospora</name>
    <name type="common">Yeast</name>
    <name type="synonym">Endomycopsis monosporus</name>
    <dbReference type="NCBI Taxonomy" id="43982"/>
    <lineage>
        <taxon>Eukaryota</taxon>
        <taxon>Fungi</taxon>
        <taxon>Dikarya</taxon>
        <taxon>Ascomycota</taxon>
        <taxon>Saccharomycotina</taxon>
        <taxon>Pichiomycetes</taxon>
        <taxon>Pichiales</taxon>
        <taxon>Pichiaceae</taxon>
        <taxon>Ambrosiozyma</taxon>
    </lineage>
</organism>
<accession>A0ACB5UCB1</accession>
<sequence length="230" mass="26311">MTIPAAHDDSHLNISDQMMLSSFNCLDSPEVFKRDLIMSFIKENSENQINDFTRKLIDLLCDHCVESVRWLETISPDLKFDKKVRVPGCSYDRTLCFQNGKLPGSVILQCLLDLFLEKCQAHPEKYMLLDHCKLIDFIKNDTEDGILGVICDYSESDDKMKSKIELFGPVILATGGYGHSFEFISKHKRDLENFATASKETCVSEVIELVFHSILISRLLIRSAFVQKMF</sequence>
<protein>
    <submittedName>
        <fullName evidence="1">Unnamed protein product</fullName>
    </submittedName>
</protein>
<keyword evidence="2" id="KW-1185">Reference proteome</keyword>
<evidence type="ECO:0000313" key="2">
    <source>
        <dbReference type="Proteomes" id="UP001165064"/>
    </source>
</evidence>
<comment type="caution">
    <text evidence="1">The sequence shown here is derived from an EMBL/GenBank/DDBJ whole genome shotgun (WGS) entry which is preliminary data.</text>
</comment>